<keyword evidence="4 6" id="KW-1133">Transmembrane helix</keyword>
<dbReference type="PANTHER" id="PTHR31885">
    <property type="entry name" value="GH04784P"/>
    <property type="match status" value="1"/>
</dbReference>
<keyword evidence="5 6" id="KW-0472">Membrane</keyword>
<reference evidence="7 8" key="1">
    <citation type="submission" date="2015-11" db="EMBL/GenBank/DDBJ databases">
        <title>Genomic analysis of 38 Legionella species identifies large and diverse effector repertoires.</title>
        <authorList>
            <person name="Burstein D."/>
            <person name="Amaro F."/>
            <person name="Zusman T."/>
            <person name="Lifshitz Z."/>
            <person name="Cohen O."/>
            <person name="Gilbert J.A."/>
            <person name="Pupko T."/>
            <person name="Shuman H.A."/>
            <person name="Segal G."/>
        </authorList>
    </citation>
    <scope>NUCLEOTIDE SEQUENCE [LARGE SCALE GENOMIC DNA]</scope>
    <source>
        <strain evidence="7 8">IMVS3376</strain>
    </source>
</reference>
<feature type="transmembrane region" description="Helical" evidence="6">
    <location>
        <begin position="59"/>
        <end position="76"/>
    </location>
</feature>
<dbReference type="RefSeq" id="WP_058509267.1">
    <property type="nucleotide sequence ID" value="NZ_LNYY01000004.1"/>
</dbReference>
<dbReference type="GO" id="GO:0016787">
    <property type="term" value="F:hydrolase activity"/>
    <property type="evidence" value="ECO:0007669"/>
    <property type="project" value="TreeGrafter"/>
</dbReference>
<comment type="subcellular location">
    <subcellularLocation>
        <location evidence="1">Membrane</location>
        <topology evidence="1">Multi-pass membrane protein</topology>
    </subcellularLocation>
</comment>
<dbReference type="STRING" id="947033.Lste_0250"/>
<sequence length="230" mass="25969">MLGQPFKITIPLTLLSIILYLGLLSFIQYPLTTILKPIPIALLMLFTLQVNCSKQVKTLLLFALGFSLLGDVFLTLPIKIALHVGILAFMATHCTYIWLFLKNICFRGKNLLSFLPILVFVLVSFYFLSPYLGEMEKPVAVYLCLLTLMVFCAFQVKQQSLLTRIGACLFLLSDFVLSLNLFVLANNTPTAVLIMFLYYTAQFLLVVSITQTKEKILLELHSLFRGLKLA</sequence>
<dbReference type="PANTHER" id="PTHR31885:SF6">
    <property type="entry name" value="GH04784P"/>
    <property type="match status" value="1"/>
</dbReference>
<feature type="transmembrane region" description="Helical" evidence="6">
    <location>
        <begin position="82"/>
        <end position="101"/>
    </location>
</feature>
<dbReference type="AlphaFoldDB" id="A0A0W0ZQG8"/>
<evidence type="ECO:0000256" key="2">
    <source>
        <dbReference type="ARBA" id="ARBA00007375"/>
    </source>
</evidence>
<dbReference type="OrthoDB" id="5651790at2"/>
<keyword evidence="8" id="KW-1185">Reference proteome</keyword>
<evidence type="ECO:0000256" key="6">
    <source>
        <dbReference type="SAM" id="Phobius"/>
    </source>
</evidence>
<evidence type="ECO:0000256" key="4">
    <source>
        <dbReference type="ARBA" id="ARBA00022989"/>
    </source>
</evidence>
<comment type="caution">
    <text evidence="7">The sequence shown here is derived from an EMBL/GenBank/DDBJ whole genome shotgun (WGS) entry which is preliminary data.</text>
</comment>
<feature type="transmembrane region" description="Helical" evidence="6">
    <location>
        <begin position="113"/>
        <end position="133"/>
    </location>
</feature>
<keyword evidence="3 6" id="KW-0812">Transmembrane</keyword>
<dbReference type="EMBL" id="LNYY01000004">
    <property type="protein sequence ID" value="KTD71484.1"/>
    <property type="molecule type" value="Genomic_DNA"/>
</dbReference>
<evidence type="ECO:0000313" key="7">
    <source>
        <dbReference type="EMBL" id="KTD71484.1"/>
    </source>
</evidence>
<dbReference type="PATRIC" id="fig|947033.5.peg.273"/>
<dbReference type="InterPro" id="IPR012506">
    <property type="entry name" value="TMEM86B-like"/>
</dbReference>
<evidence type="ECO:0000256" key="5">
    <source>
        <dbReference type="ARBA" id="ARBA00023136"/>
    </source>
</evidence>
<name>A0A0W0ZQG8_9GAMM</name>
<gene>
    <name evidence="7" type="ORF">Lste_0250</name>
</gene>
<organism evidence="7 8">
    <name type="scientific">Legionella steelei</name>
    <dbReference type="NCBI Taxonomy" id="947033"/>
    <lineage>
        <taxon>Bacteria</taxon>
        <taxon>Pseudomonadati</taxon>
        <taxon>Pseudomonadota</taxon>
        <taxon>Gammaproteobacteria</taxon>
        <taxon>Legionellales</taxon>
        <taxon>Legionellaceae</taxon>
        <taxon>Legionella</taxon>
    </lineage>
</organism>
<protein>
    <submittedName>
        <fullName evidence="7">Transmembrane protein</fullName>
    </submittedName>
</protein>
<dbReference type="GO" id="GO:0016020">
    <property type="term" value="C:membrane"/>
    <property type="evidence" value="ECO:0007669"/>
    <property type="project" value="UniProtKB-SubCell"/>
</dbReference>
<evidence type="ECO:0000313" key="8">
    <source>
        <dbReference type="Proteomes" id="UP000054926"/>
    </source>
</evidence>
<evidence type="ECO:0000256" key="1">
    <source>
        <dbReference type="ARBA" id="ARBA00004141"/>
    </source>
</evidence>
<dbReference type="Proteomes" id="UP000054926">
    <property type="component" value="Unassembled WGS sequence"/>
</dbReference>
<feature type="transmembrane region" description="Helical" evidence="6">
    <location>
        <begin position="139"/>
        <end position="156"/>
    </location>
</feature>
<proteinExistence type="inferred from homology"/>
<accession>A0A0W0ZQG8</accession>
<feature type="transmembrane region" description="Helical" evidence="6">
    <location>
        <begin position="12"/>
        <end position="28"/>
    </location>
</feature>
<evidence type="ECO:0000256" key="3">
    <source>
        <dbReference type="ARBA" id="ARBA00022692"/>
    </source>
</evidence>
<feature type="transmembrane region" description="Helical" evidence="6">
    <location>
        <begin position="168"/>
        <end position="185"/>
    </location>
</feature>
<feature type="transmembrane region" description="Helical" evidence="6">
    <location>
        <begin position="191"/>
        <end position="210"/>
    </location>
</feature>
<comment type="similarity">
    <text evidence="2">Belongs to the TMEM86 family.</text>
</comment>
<dbReference type="Pfam" id="PF07947">
    <property type="entry name" value="YhhN"/>
    <property type="match status" value="1"/>
</dbReference>